<keyword evidence="6" id="KW-1185">Reference proteome</keyword>
<dbReference type="HOGENOM" id="CLU_000837_8_0_1"/>
<dbReference type="PANTHER" id="PTHR23155">
    <property type="entry name" value="DISEASE RESISTANCE PROTEIN RP"/>
    <property type="match status" value="1"/>
</dbReference>
<sequence length="624" mass="70404">MATVAVAGAGLGLSIAGWIVSPITTMLLNDGFALLGFDESGKLRELETRILPQLALVLEQLETIPPDERNGRSASAPPSTTPKTSSMLPIITAFTTSFFPSLKKYLQVMHHSRIELKLDGIQRIVSGKTSKLKKILMKLEKITEEGSQFLQLLGRTVNNGNYITNTATEETGIVTTSLPVTEVIIGRDEERDKIINMLRKAPADDEPSSSNTRCYSTIGMYGVGGSGKTTLAQYVCDYEKTDGYFSPIMWIHLPQNFNMQRVYKAMLEEATHGKPSDEYSSLSLEALQMKLKEELKGKRFLLLLDDIRAEKNVVSMQYRLDQLVSPLRDGKVGSKVLVTTRFKDVAMSLGAQDLIPVPEFKENDFFKIFMHYAIDDSVCLNDQEQEKLLIIGGKIVKKLKGSPLAARIVAARLRKQDADVRARVADQHLLTDTVGALWWSYQQLHVQVKRCFAYYSLFPQGYMFTRDELVDLWIAEAFINATDSAGQIEGVCQNYFDELVSCSFLQPKDSFGSKNKWFTIHDLLHELAAMVAGTDCFRVESGDMKEFPPDVRHLFVCSNDQTEVVEKICKLEKLRTLIFLSGRPNWAGQIELRKLWRKIQTDQDDQRSTVGHRREKKTKMKIKN</sequence>
<dbReference type="Gene3D" id="1.10.10.10">
    <property type="entry name" value="Winged helix-like DNA-binding domain superfamily/Winged helix DNA-binding domain"/>
    <property type="match status" value="1"/>
</dbReference>
<dbReference type="InterPro" id="IPR027417">
    <property type="entry name" value="P-loop_NTPase"/>
</dbReference>
<evidence type="ECO:0000256" key="2">
    <source>
        <dbReference type="ARBA" id="ARBA00022821"/>
    </source>
</evidence>
<dbReference type="InterPro" id="IPR002182">
    <property type="entry name" value="NB-ARC"/>
</dbReference>
<dbReference type="PANTHER" id="PTHR23155:SF1058">
    <property type="entry name" value="OS11G0668100 PROTEIN"/>
    <property type="match status" value="1"/>
</dbReference>
<keyword evidence="2" id="KW-0611">Plant defense</keyword>
<evidence type="ECO:0000256" key="1">
    <source>
        <dbReference type="ARBA" id="ARBA00022737"/>
    </source>
</evidence>
<dbReference type="FunFam" id="1.10.10.10:FF:000322">
    <property type="entry name" value="Probable disease resistance protein At1g63360"/>
    <property type="match status" value="1"/>
</dbReference>
<dbReference type="Pfam" id="PF23559">
    <property type="entry name" value="WHD_DRP"/>
    <property type="match status" value="1"/>
</dbReference>
<dbReference type="Gene3D" id="3.40.50.300">
    <property type="entry name" value="P-loop containing nucleotide triphosphate hydrolases"/>
    <property type="match status" value="1"/>
</dbReference>
<feature type="domain" description="Disease resistance protein winged helix" evidence="4">
    <location>
        <begin position="457"/>
        <end position="528"/>
    </location>
</feature>
<dbReference type="GO" id="GO:0002758">
    <property type="term" value="P:innate immune response-activating signaling pathway"/>
    <property type="evidence" value="ECO:0007669"/>
    <property type="project" value="UniProtKB-ARBA"/>
</dbReference>
<dbReference type="Pfam" id="PF00931">
    <property type="entry name" value="NB-ARC"/>
    <property type="match status" value="1"/>
</dbReference>
<organism evidence="5">
    <name type="scientific">Oryza brachyantha</name>
    <name type="common">malo sina</name>
    <dbReference type="NCBI Taxonomy" id="4533"/>
    <lineage>
        <taxon>Eukaryota</taxon>
        <taxon>Viridiplantae</taxon>
        <taxon>Streptophyta</taxon>
        <taxon>Embryophyta</taxon>
        <taxon>Tracheophyta</taxon>
        <taxon>Spermatophyta</taxon>
        <taxon>Magnoliopsida</taxon>
        <taxon>Liliopsida</taxon>
        <taxon>Poales</taxon>
        <taxon>Poaceae</taxon>
        <taxon>BOP clade</taxon>
        <taxon>Oryzoideae</taxon>
        <taxon>Oryzeae</taxon>
        <taxon>Oryzinae</taxon>
        <taxon>Oryza</taxon>
    </lineage>
</organism>
<dbReference type="GO" id="GO:0009626">
    <property type="term" value="P:plant-type hypersensitive response"/>
    <property type="evidence" value="ECO:0007669"/>
    <property type="project" value="UniProtKB-ARBA"/>
</dbReference>
<dbReference type="Proteomes" id="UP000006038">
    <property type="component" value="Chromosome 4"/>
</dbReference>
<name>J3LV79_ORYBR</name>
<dbReference type="AlphaFoldDB" id="J3LV79"/>
<dbReference type="EnsemblPlants" id="OB04G10540.1">
    <property type="protein sequence ID" value="OB04G10540.1"/>
    <property type="gene ID" value="OB04G10540"/>
</dbReference>
<feature type="domain" description="NB-ARC" evidence="3">
    <location>
        <begin position="217"/>
        <end position="377"/>
    </location>
</feature>
<reference evidence="5" key="2">
    <citation type="submission" date="2013-04" db="UniProtKB">
        <authorList>
            <consortium name="EnsemblPlants"/>
        </authorList>
    </citation>
    <scope>IDENTIFICATION</scope>
</reference>
<dbReference type="PRINTS" id="PR00364">
    <property type="entry name" value="DISEASERSIST"/>
</dbReference>
<evidence type="ECO:0000313" key="6">
    <source>
        <dbReference type="Proteomes" id="UP000006038"/>
    </source>
</evidence>
<evidence type="ECO:0000313" key="5">
    <source>
        <dbReference type="EnsemblPlants" id="OB04G10540.1"/>
    </source>
</evidence>
<dbReference type="Gramene" id="OB04G10540.1">
    <property type="protein sequence ID" value="OB04G10540.1"/>
    <property type="gene ID" value="OB04G10540"/>
</dbReference>
<dbReference type="InterPro" id="IPR036388">
    <property type="entry name" value="WH-like_DNA-bd_sf"/>
</dbReference>
<dbReference type="GO" id="GO:0042742">
    <property type="term" value="P:defense response to bacterium"/>
    <property type="evidence" value="ECO:0007669"/>
    <property type="project" value="UniProtKB-ARBA"/>
</dbReference>
<dbReference type="GO" id="GO:0043531">
    <property type="term" value="F:ADP binding"/>
    <property type="evidence" value="ECO:0007669"/>
    <property type="project" value="InterPro"/>
</dbReference>
<keyword evidence="1" id="KW-0677">Repeat</keyword>
<dbReference type="OMA" id="NDCFRIP"/>
<dbReference type="eggNOG" id="KOG4658">
    <property type="taxonomic scope" value="Eukaryota"/>
</dbReference>
<dbReference type="InterPro" id="IPR058922">
    <property type="entry name" value="WHD_DRP"/>
</dbReference>
<reference evidence="5" key="1">
    <citation type="journal article" date="2013" name="Nat. Commun.">
        <title>Whole-genome sequencing of Oryza brachyantha reveals mechanisms underlying Oryza genome evolution.</title>
        <authorList>
            <person name="Chen J."/>
            <person name="Huang Q."/>
            <person name="Gao D."/>
            <person name="Wang J."/>
            <person name="Lang Y."/>
            <person name="Liu T."/>
            <person name="Li B."/>
            <person name="Bai Z."/>
            <person name="Luis Goicoechea J."/>
            <person name="Liang C."/>
            <person name="Chen C."/>
            <person name="Zhang W."/>
            <person name="Sun S."/>
            <person name="Liao Y."/>
            <person name="Zhang X."/>
            <person name="Yang L."/>
            <person name="Song C."/>
            <person name="Wang M."/>
            <person name="Shi J."/>
            <person name="Liu G."/>
            <person name="Liu J."/>
            <person name="Zhou H."/>
            <person name="Zhou W."/>
            <person name="Yu Q."/>
            <person name="An N."/>
            <person name="Chen Y."/>
            <person name="Cai Q."/>
            <person name="Wang B."/>
            <person name="Liu B."/>
            <person name="Min J."/>
            <person name="Huang Y."/>
            <person name="Wu H."/>
            <person name="Li Z."/>
            <person name="Zhang Y."/>
            <person name="Yin Y."/>
            <person name="Song W."/>
            <person name="Jiang J."/>
            <person name="Jackson S.A."/>
            <person name="Wing R.A."/>
            <person name="Wang J."/>
            <person name="Chen M."/>
        </authorList>
    </citation>
    <scope>NUCLEOTIDE SEQUENCE [LARGE SCALE GENOMIC DNA]</scope>
    <source>
        <strain evidence="5">cv. IRGC 101232</strain>
    </source>
</reference>
<accession>J3LV79</accession>
<evidence type="ECO:0000259" key="3">
    <source>
        <dbReference type="Pfam" id="PF00931"/>
    </source>
</evidence>
<evidence type="ECO:0000259" key="4">
    <source>
        <dbReference type="Pfam" id="PF23559"/>
    </source>
</evidence>
<dbReference type="InterPro" id="IPR044974">
    <property type="entry name" value="Disease_R_plants"/>
</dbReference>
<dbReference type="SUPFAM" id="SSF52540">
    <property type="entry name" value="P-loop containing nucleoside triphosphate hydrolases"/>
    <property type="match status" value="1"/>
</dbReference>
<protein>
    <submittedName>
        <fullName evidence="5">Uncharacterized protein</fullName>
    </submittedName>
</protein>
<proteinExistence type="predicted"/>